<dbReference type="EMBL" id="BART01035591">
    <property type="protein sequence ID" value="GAH15883.1"/>
    <property type="molecule type" value="Genomic_DNA"/>
</dbReference>
<organism evidence="1">
    <name type="scientific">marine sediment metagenome</name>
    <dbReference type="NCBI Taxonomy" id="412755"/>
    <lineage>
        <taxon>unclassified sequences</taxon>
        <taxon>metagenomes</taxon>
        <taxon>ecological metagenomes</taxon>
    </lineage>
</organism>
<gene>
    <name evidence="1" type="ORF">S01H4_60376</name>
</gene>
<reference evidence="1" key="1">
    <citation type="journal article" date="2014" name="Front. Microbiol.">
        <title>High frequency of phylogenetically diverse reductive dehalogenase-homologous genes in deep subseafloor sedimentary metagenomes.</title>
        <authorList>
            <person name="Kawai M."/>
            <person name="Futagami T."/>
            <person name="Toyoda A."/>
            <person name="Takaki Y."/>
            <person name="Nishi S."/>
            <person name="Hori S."/>
            <person name="Arai W."/>
            <person name="Tsubouchi T."/>
            <person name="Morono Y."/>
            <person name="Uchiyama I."/>
            <person name="Ito T."/>
            <person name="Fujiyama A."/>
            <person name="Inagaki F."/>
            <person name="Takami H."/>
        </authorList>
    </citation>
    <scope>NUCLEOTIDE SEQUENCE</scope>
    <source>
        <strain evidence="1">Expedition CK06-06</strain>
    </source>
</reference>
<dbReference type="AlphaFoldDB" id="X1F508"/>
<name>X1F508_9ZZZZ</name>
<proteinExistence type="predicted"/>
<accession>X1F508</accession>
<sequence length="44" mass="5193">MLFIQIKLPKKIEEQIKPLAIIIFFSYLSPKYPNTKEKIDLKAT</sequence>
<comment type="caution">
    <text evidence="1">The sequence shown here is derived from an EMBL/GenBank/DDBJ whole genome shotgun (WGS) entry which is preliminary data.</text>
</comment>
<evidence type="ECO:0000313" key="1">
    <source>
        <dbReference type="EMBL" id="GAH15883.1"/>
    </source>
</evidence>
<protein>
    <submittedName>
        <fullName evidence="1">Uncharacterized protein</fullName>
    </submittedName>
</protein>